<dbReference type="Gene3D" id="3.30.1240.20">
    <property type="match status" value="1"/>
</dbReference>
<feature type="binding site" evidence="11">
    <location>
        <position position="169"/>
    </location>
    <ligand>
        <name>alpha-D-mannose 1-phosphate</name>
        <dbReference type="ChEBI" id="CHEBI:58409"/>
    </ligand>
</feature>
<dbReference type="GO" id="GO:0006013">
    <property type="term" value="P:mannose metabolic process"/>
    <property type="evidence" value="ECO:0007669"/>
    <property type="project" value="TreeGrafter"/>
</dbReference>
<dbReference type="InterPro" id="IPR005002">
    <property type="entry name" value="PMM"/>
</dbReference>
<dbReference type="GO" id="GO:0046872">
    <property type="term" value="F:metal ion binding"/>
    <property type="evidence" value="ECO:0007669"/>
    <property type="project" value="UniProtKB-KW"/>
</dbReference>
<dbReference type="GO" id="GO:0004615">
    <property type="term" value="F:phosphomannomutase activity"/>
    <property type="evidence" value="ECO:0007669"/>
    <property type="project" value="UniProtKB-EC"/>
</dbReference>
<dbReference type="EMBL" id="CCBP010000297">
    <property type="protein sequence ID" value="CDO75823.1"/>
    <property type="molecule type" value="Genomic_DNA"/>
</dbReference>
<keyword evidence="15" id="KW-1185">Reference proteome</keyword>
<proteinExistence type="inferred from homology"/>
<dbReference type="OMA" id="ISHRVYT"/>
<comment type="similarity">
    <text evidence="3 13">Belongs to the eukaryotic PMM family.</text>
</comment>
<dbReference type="InterPro" id="IPR006379">
    <property type="entry name" value="HAD-SF_hydro_IIB"/>
</dbReference>
<evidence type="ECO:0000313" key="15">
    <source>
        <dbReference type="Proteomes" id="UP000029665"/>
    </source>
</evidence>
<feature type="binding site" evidence="12">
    <location>
        <position position="237"/>
    </location>
    <ligand>
        <name>Mg(2+)</name>
        <dbReference type="ChEBI" id="CHEBI:18420"/>
        <label>1</label>
    </ligand>
</feature>
<dbReference type="GO" id="GO:0005829">
    <property type="term" value="C:cytosol"/>
    <property type="evidence" value="ECO:0007669"/>
    <property type="project" value="TreeGrafter"/>
</dbReference>
<name>A0A060STS2_PYCCI</name>
<feature type="binding site" evidence="11">
    <location>
        <position position="26"/>
    </location>
    <ligand>
        <name>alpha-D-mannose 1-phosphate</name>
        <dbReference type="ChEBI" id="CHEBI:58409"/>
    </ligand>
</feature>
<feature type="binding site" evidence="12">
    <location>
        <position position="17"/>
    </location>
    <ligand>
        <name>Mg(2+)</name>
        <dbReference type="ChEBI" id="CHEBI:18420"/>
        <label>1</label>
    </ligand>
</feature>
<dbReference type="GO" id="GO:0009298">
    <property type="term" value="P:GDP-mannose biosynthetic process"/>
    <property type="evidence" value="ECO:0007669"/>
    <property type="project" value="UniProtKB-UniPathway"/>
</dbReference>
<feature type="binding site" evidence="12">
    <location>
        <position position="249"/>
    </location>
    <ligand>
        <name>Mg(2+)</name>
        <dbReference type="ChEBI" id="CHEBI:18420"/>
        <label>1</label>
    </ligand>
</feature>
<feature type="active site" description="Nucleophile" evidence="10">
    <location>
        <position position="17"/>
    </location>
</feature>
<keyword evidence="8 12" id="KW-0460">Magnesium</keyword>
<dbReference type="InterPro" id="IPR043169">
    <property type="entry name" value="PMM_cap"/>
</dbReference>
<keyword evidence="7 12" id="KW-0479">Metal-binding</keyword>
<reference evidence="14" key="1">
    <citation type="submission" date="2014-01" db="EMBL/GenBank/DDBJ databases">
        <title>The genome of the white-rot fungus Pycnoporus cinnabarinus: a basidiomycete model with a versatile arsenal for lignocellulosic biomass breakdown.</title>
        <authorList>
            <person name="Levasseur A."/>
            <person name="Lomascolo A."/>
            <person name="Ruiz-Duenas F.J."/>
            <person name="Uzan E."/>
            <person name="Piumi F."/>
            <person name="Kues U."/>
            <person name="Ram A.F.J."/>
            <person name="Murat C."/>
            <person name="Haon M."/>
            <person name="Benoit I."/>
            <person name="Arfi Y."/>
            <person name="Chevret D."/>
            <person name="Drula E."/>
            <person name="Kwon M.J."/>
            <person name="Gouret P."/>
            <person name="Lesage-Meessen L."/>
            <person name="Lombard V."/>
            <person name="Mariette J."/>
            <person name="Noirot C."/>
            <person name="Park J."/>
            <person name="Patyshakuliyeva A."/>
            <person name="Wieneger R.A.B."/>
            <person name="Wosten H.A.B."/>
            <person name="Martin F."/>
            <person name="Coutinho P.M."/>
            <person name="de Vries R."/>
            <person name="Martinez A.T."/>
            <person name="Klopp C."/>
            <person name="Pontarotti P."/>
            <person name="Henrissat B."/>
            <person name="Record E."/>
        </authorList>
    </citation>
    <scope>NUCLEOTIDE SEQUENCE [LARGE SCALE GENOMIC DNA]</scope>
    <source>
        <strain evidence="14">BRFM137</strain>
    </source>
</reference>
<keyword evidence="6 13" id="KW-0963">Cytoplasm</keyword>
<evidence type="ECO:0000256" key="9">
    <source>
        <dbReference type="ARBA" id="ARBA00023235"/>
    </source>
</evidence>
<dbReference type="Proteomes" id="UP000029665">
    <property type="component" value="Unassembled WGS sequence"/>
</dbReference>
<evidence type="ECO:0000256" key="3">
    <source>
        <dbReference type="ARBA" id="ARBA00009736"/>
    </source>
</evidence>
<dbReference type="STRING" id="5643.A0A060STS2"/>
<dbReference type="InterPro" id="IPR036412">
    <property type="entry name" value="HAD-like_sf"/>
</dbReference>
<dbReference type="InterPro" id="IPR023214">
    <property type="entry name" value="HAD_sf"/>
</dbReference>
<evidence type="ECO:0000256" key="6">
    <source>
        <dbReference type="ARBA" id="ARBA00022490"/>
    </source>
</evidence>
<comment type="subcellular location">
    <subcellularLocation>
        <location evidence="1 13">Cytoplasm</location>
    </subcellularLocation>
</comment>
<dbReference type="FunFam" id="3.30.1240.20:FF:000001">
    <property type="entry name" value="Phosphomannomutase"/>
    <property type="match status" value="1"/>
</dbReference>
<dbReference type="PANTHER" id="PTHR10466:SF0">
    <property type="entry name" value="PHOSPHOMANNOMUTASE"/>
    <property type="match status" value="1"/>
</dbReference>
<comment type="subunit">
    <text evidence="4 13">Homodimer.</text>
</comment>
<dbReference type="SFLD" id="SFLDG01143">
    <property type="entry name" value="C2.B.3:_Phosphomannomutase_Lik"/>
    <property type="match status" value="1"/>
</dbReference>
<feature type="binding site" evidence="11">
    <location>
        <position position="209"/>
    </location>
    <ligand>
        <name>alpha-D-mannose 1-phosphate</name>
        <dbReference type="ChEBI" id="CHEBI:58409"/>
    </ligand>
</feature>
<gene>
    <name evidence="14" type="ORF">BN946_scf184951.g21</name>
</gene>
<dbReference type="Gene3D" id="3.40.50.1000">
    <property type="entry name" value="HAD superfamily/HAD-like"/>
    <property type="match status" value="1"/>
</dbReference>
<feature type="binding site" evidence="12">
    <location>
        <position position="19"/>
    </location>
    <ligand>
        <name>Mg(2+)</name>
        <dbReference type="ChEBI" id="CHEBI:18420"/>
        <label>1</label>
    </ligand>
</feature>
<dbReference type="SUPFAM" id="SSF56784">
    <property type="entry name" value="HAD-like"/>
    <property type="match status" value="1"/>
</dbReference>
<feature type="binding site" evidence="12">
    <location>
        <position position="254"/>
    </location>
    <ligand>
        <name>Mg(2+)</name>
        <dbReference type="ChEBI" id="CHEBI:18420"/>
        <label>1</label>
    </ligand>
</feature>
<evidence type="ECO:0000256" key="12">
    <source>
        <dbReference type="PIRSR" id="PIRSR605002-3"/>
    </source>
</evidence>
<evidence type="ECO:0000256" key="7">
    <source>
        <dbReference type="ARBA" id="ARBA00022723"/>
    </source>
</evidence>
<dbReference type="NCBIfam" id="TIGR01484">
    <property type="entry name" value="HAD-SF-IIB"/>
    <property type="match status" value="1"/>
</dbReference>
<dbReference type="OrthoDB" id="10264771at2759"/>
<dbReference type="CDD" id="cd02585">
    <property type="entry name" value="HAD_PMM"/>
    <property type="match status" value="1"/>
</dbReference>
<feature type="binding site" evidence="11">
    <location>
        <position position="207"/>
    </location>
    <ligand>
        <name>alpha-D-mannose 1-phosphate</name>
        <dbReference type="ChEBI" id="CHEBI:58409"/>
    </ligand>
</feature>
<evidence type="ECO:0000256" key="4">
    <source>
        <dbReference type="ARBA" id="ARBA00011738"/>
    </source>
</evidence>
<evidence type="ECO:0000256" key="5">
    <source>
        <dbReference type="ARBA" id="ARBA00012730"/>
    </source>
</evidence>
<sequence length="275" mass="31502">MAPSFADRPSKKLYLFDVDETLTPARRVSLTVFQFFANPFRVRCIVQLVSPEMLSVLREMRKRAVIGVVGGSDFTKISEQLSPPGTSVLDEFDYVFAENGLTAYKLGEPLPSQSFIKFLGEERYKTLVNFILHYIADLDIPIKRGTFVEFRNGMINVTPLGRNATIQERLDFEAYDKVHGIRQAFVKVLREKFADYGLTFSIGGQISFDVFPNGWDKRFCLQHVVDEGFEEIHFFGDKTYQGGNDYEIYNDPRTIGHSVKNPPHTLELLKEMFNL</sequence>
<feature type="active site" description="Nucleophile" evidence="10">
    <location>
        <position position="19"/>
    </location>
</feature>
<dbReference type="UniPathway" id="UPA00126">
    <property type="reaction ID" value="UER00424"/>
</dbReference>
<dbReference type="AlphaFoldDB" id="A0A060STS2"/>
<feature type="binding site" evidence="11">
    <location>
        <position position="162"/>
    </location>
    <ligand>
        <name>alpha-D-mannose 1-phosphate</name>
        <dbReference type="ChEBI" id="CHEBI:58409"/>
    </ligand>
</feature>
<dbReference type="EC" id="5.4.2.8" evidence="5 13"/>
<evidence type="ECO:0000256" key="10">
    <source>
        <dbReference type="PIRSR" id="PIRSR605002-1"/>
    </source>
</evidence>
<dbReference type="SFLD" id="SFLDS00003">
    <property type="entry name" value="Haloacid_Dehalogenase"/>
    <property type="match status" value="1"/>
</dbReference>
<accession>A0A060STS2</accession>
<dbReference type="Pfam" id="PF03332">
    <property type="entry name" value="PMM"/>
    <property type="match status" value="1"/>
</dbReference>
<evidence type="ECO:0000256" key="8">
    <source>
        <dbReference type="ARBA" id="ARBA00022842"/>
    </source>
</evidence>
<comment type="caution">
    <text evidence="14">The sequence shown here is derived from an EMBL/GenBank/DDBJ whole genome shotgun (WGS) entry which is preliminary data.</text>
</comment>
<evidence type="ECO:0000256" key="2">
    <source>
        <dbReference type="ARBA" id="ARBA00004699"/>
    </source>
</evidence>
<comment type="pathway">
    <text evidence="2 13">Nucleotide-sugar biosynthesis; GDP-alpha-D-mannose biosynthesis; alpha-D-mannose 1-phosphate from D-fructose 6-phosphate: step 2/2.</text>
</comment>
<evidence type="ECO:0000256" key="1">
    <source>
        <dbReference type="ARBA" id="ARBA00004496"/>
    </source>
</evidence>
<keyword evidence="9 13" id="KW-0413">Isomerase</keyword>
<evidence type="ECO:0000313" key="14">
    <source>
        <dbReference type="EMBL" id="CDO75823.1"/>
    </source>
</evidence>
<dbReference type="PANTHER" id="PTHR10466">
    <property type="entry name" value="PHOSPHOMANNOMUTASE"/>
    <property type="match status" value="1"/>
</dbReference>
<feature type="binding site" evidence="11">
    <location>
        <position position="151"/>
    </location>
    <ligand>
        <name>alpha-D-mannose 1-phosphate</name>
        <dbReference type="ChEBI" id="CHEBI:58409"/>
    </ligand>
</feature>
<dbReference type="SFLD" id="SFLDG01140">
    <property type="entry name" value="C2.B:_Phosphomannomutase_and_P"/>
    <property type="match status" value="1"/>
</dbReference>
<feature type="binding site" evidence="12">
    <location>
        <position position="251"/>
    </location>
    <ligand>
        <name>Mg(2+)</name>
        <dbReference type="ChEBI" id="CHEBI:18420"/>
        <label>1</label>
    </ligand>
</feature>
<dbReference type="SFLD" id="SFLDF00445">
    <property type="entry name" value="alpha-phosphomannomutase"/>
    <property type="match status" value="1"/>
</dbReference>
<protein>
    <recommendedName>
        <fullName evidence="5 13">Phosphomannomutase</fullName>
        <ecNumber evidence="5 13">5.4.2.8</ecNumber>
    </recommendedName>
</protein>
<comment type="cofactor">
    <cofactor evidence="12">
        <name>Mg(2+)</name>
        <dbReference type="ChEBI" id="CHEBI:18420"/>
    </cofactor>
</comment>
<dbReference type="HOGENOM" id="CLU_065642_0_1_1"/>
<comment type="function">
    <text evidence="13">Involved in the synthesis of the GDP-mannose and dolichol-phosphate-mannose required for a number of critical mannosyl transfer reactions.</text>
</comment>
<comment type="catalytic activity">
    <reaction evidence="13">
        <text>alpha-D-mannose 1-phosphate = D-mannose 6-phosphate</text>
        <dbReference type="Rhea" id="RHEA:11140"/>
        <dbReference type="ChEBI" id="CHEBI:58409"/>
        <dbReference type="ChEBI" id="CHEBI:58735"/>
        <dbReference type="EC" id="5.4.2.8"/>
    </reaction>
</comment>
<organism evidence="14 15">
    <name type="scientific">Pycnoporus cinnabarinus</name>
    <name type="common">Cinnabar-red polypore</name>
    <name type="synonym">Trametes cinnabarina</name>
    <dbReference type="NCBI Taxonomy" id="5643"/>
    <lineage>
        <taxon>Eukaryota</taxon>
        <taxon>Fungi</taxon>
        <taxon>Dikarya</taxon>
        <taxon>Basidiomycota</taxon>
        <taxon>Agaricomycotina</taxon>
        <taxon>Agaricomycetes</taxon>
        <taxon>Polyporales</taxon>
        <taxon>Polyporaceae</taxon>
        <taxon>Trametes</taxon>
    </lineage>
</organism>
<evidence type="ECO:0000256" key="13">
    <source>
        <dbReference type="RuleBase" id="RU361118"/>
    </source>
</evidence>
<evidence type="ECO:0000256" key="11">
    <source>
        <dbReference type="PIRSR" id="PIRSR605002-2"/>
    </source>
</evidence>
<dbReference type="GO" id="GO:0006487">
    <property type="term" value="P:protein N-linked glycosylation"/>
    <property type="evidence" value="ECO:0007669"/>
    <property type="project" value="TreeGrafter"/>
</dbReference>